<keyword evidence="4" id="KW-1185">Reference proteome</keyword>
<evidence type="ECO:0000256" key="1">
    <source>
        <dbReference type="SAM" id="MobiDB-lite"/>
    </source>
</evidence>
<accession>A0A8J3VJ56</accession>
<protein>
    <recommendedName>
        <fullName evidence="5">DUF2637 domain-containing protein</fullName>
    </recommendedName>
</protein>
<keyword evidence="2" id="KW-0812">Transmembrane</keyword>
<gene>
    <name evidence="3" type="ORF">Rhe02_61640</name>
</gene>
<feature type="transmembrane region" description="Helical" evidence="2">
    <location>
        <begin position="104"/>
        <end position="125"/>
    </location>
</feature>
<feature type="transmembrane region" description="Helical" evidence="2">
    <location>
        <begin position="79"/>
        <end position="98"/>
    </location>
</feature>
<keyword evidence="2" id="KW-1133">Transmembrane helix</keyword>
<reference evidence="3" key="1">
    <citation type="submission" date="2021-01" db="EMBL/GenBank/DDBJ databases">
        <title>Whole genome shotgun sequence of Rhizocola hellebori NBRC 109834.</title>
        <authorList>
            <person name="Komaki H."/>
            <person name="Tamura T."/>
        </authorList>
    </citation>
    <scope>NUCLEOTIDE SEQUENCE</scope>
    <source>
        <strain evidence="3">NBRC 109834</strain>
    </source>
</reference>
<evidence type="ECO:0000256" key="2">
    <source>
        <dbReference type="SAM" id="Phobius"/>
    </source>
</evidence>
<name>A0A8J3VJ56_9ACTN</name>
<evidence type="ECO:0008006" key="5">
    <source>
        <dbReference type="Google" id="ProtNLM"/>
    </source>
</evidence>
<sequence>MKRTLAERSEDMALVLILLVVGLFSGAASFTHVHDWTMAHTPPGRGEWFGWANAVISELVPIAALLVMRRRRRAGQSIVYPAVLLVAGLALSITAQLAVAKPGLSGWVVSVVPALAFAALAKLVLGKASALREPVAPPVYHREPTNKPTTVGVASASNGPIGRLSR</sequence>
<proteinExistence type="predicted"/>
<feature type="region of interest" description="Disordered" evidence="1">
    <location>
        <begin position="138"/>
        <end position="166"/>
    </location>
</feature>
<dbReference type="EMBL" id="BONY01000044">
    <property type="protein sequence ID" value="GIH08097.1"/>
    <property type="molecule type" value="Genomic_DNA"/>
</dbReference>
<organism evidence="3 4">
    <name type="scientific">Rhizocola hellebori</name>
    <dbReference type="NCBI Taxonomy" id="1392758"/>
    <lineage>
        <taxon>Bacteria</taxon>
        <taxon>Bacillati</taxon>
        <taxon>Actinomycetota</taxon>
        <taxon>Actinomycetes</taxon>
        <taxon>Micromonosporales</taxon>
        <taxon>Micromonosporaceae</taxon>
        <taxon>Rhizocola</taxon>
    </lineage>
</organism>
<dbReference type="RefSeq" id="WP_239124148.1">
    <property type="nucleotide sequence ID" value="NZ_BONY01000044.1"/>
</dbReference>
<dbReference type="AlphaFoldDB" id="A0A8J3VJ56"/>
<evidence type="ECO:0000313" key="3">
    <source>
        <dbReference type="EMBL" id="GIH08097.1"/>
    </source>
</evidence>
<comment type="caution">
    <text evidence="3">The sequence shown here is derived from an EMBL/GenBank/DDBJ whole genome shotgun (WGS) entry which is preliminary data.</text>
</comment>
<keyword evidence="2" id="KW-0472">Membrane</keyword>
<dbReference type="Proteomes" id="UP000612899">
    <property type="component" value="Unassembled WGS sequence"/>
</dbReference>
<feature type="transmembrane region" description="Helical" evidence="2">
    <location>
        <begin position="48"/>
        <end position="67"/>
    </location>
</feature>
<evidence type="ECO:0000313" key="4">
    <source>
        <dbReference type="Proteomes" id="UP000612899"/>
    </source>
</evidence>